<evidence type="ECO:0000256" key="2">
    <source>
        <dbReference type="ARBA" id="ARBA00004236"/>
    </source>
</evidence>
<dbReference type="Pfam" id="PF00672">
    <property type="entry name" value="HAMP"/>
    <property type="match status" value="1"/>
</dbReference>
<dbReference type="InterPro" id="IPR003661">
    <property type="entry name" value="HisK_dim/P_dom"/>
</dbReference>
<accession>A0A8J3R639</accession>
<dbReference type="Pfam" id="PF02518">
    <property type="entry name" value="HATPase_c"/>
    <property type="match status" value="1"/>
</dbReference>
<dbReference type="SMART" id="SM00388">
    <property type="entry name" value="HisKA"/>
    <property type="match status" value="1"/>
</dbReference>
<feature type="compositionally biased region" description="Low complexity" evidence="11">
    <location>
        <begin position="97"/>
        <end position="115"/>
    </location>
</feature>
<dbReference type="Proteomes" id="UP000610966">
    <property type="component" value="Unassembled WGS sequence"/>
</dbReference>
<dbReference type="SMART" id="SM00387">
    <property type="entry name" value="HATPase_c"/>
    <property type="match status" value="1"/>
</dbReference>
<dbReference type="SUPFAM" id="SSF158472">
    <property type="entry name" value="HAMP domain-like"/>
    <property type="match status" value="1"/>
</dbReference>
<dbReference type="CDD" id="cd00082">
    <property type="entry name" value="HisKA"/>
    <property type="match status" value="1"/>
</dbReference>
<feature type="transmembrane region" description="Helical" evidence="12">
    <location>
        <begin position="20"/>
        <end position="40"/>
    </location>
</feature>
<feature type="domain" description="Histidine kinase" evidence="13">
    <location>
        <begin position="253"/>
        <end position="458"/>
    </location>
</feature>
<dbReference type="Gene3D" id="3.30.565.10">
    <property type="entry name" value="Histidine kinase-like ATPase, C-terminal domain"/>
    <property type="match status" value="1"/>
</dbReference>
<dbReference type="Gene3D" id="6.10.340.10">
    <property type="match status" value="1"/>
</dbReference>
<comment type="caution">
    <text evidence="15">The sequence shown here is derived from an EMBL/GenBank/DDBJ whole genome shotgun (WGS) entry which is preliminary data.</text>
</comment>
<evidence type="ECO:0000256" key="12">
    <source>
        <dbReference type="SAM" id="Phobius"/>
    </source>
</evidence>
<dbReference type="Pfam" id="PF00512">
    <property type="entry name" value="HisKA"/>
    <property type="match status" value="1"/>
</dbReference>
<dbReference type="PROSITE" id="PS50885">
    <property type="entry name" value="HAMP"/>
    <property type="match status" value="1"/>
</dbReference>
<evidence type="ECO:0000259" key="14">
    <source>
        <dbReference type="PROSITE" id="PS50885"/>
    </source>
</evidence>
<comment type="subcellular location">
    <subcellularLocation>
        <location evidence="2">Cell membrane</location>
    </subcellularLocation>
</comment>
<feature type="region of interest" description="Disordered" evidence="11">
    <location>
        <begin position="97"/>
        <end position="116"/>
    </location>
</feature>
<evidence type="ECO:0000256" key="3">
    <source>
        <dbReference type="ARBA" id="ARBA00012438"/>
    </source>
</evidence>
<keyword evidence="4" id="KW-0597">Phosphoprotein</keyword>
<reference evidence="15" key="1">
    <citation type="submission" date="2021-01" db="EMBL/GenBank/DDBJ databases">
        <title>Whole genome shotgun sequence of Sphaerimonospora thailandensis NBRC 107569.</title>
        <authorList>
            <person name="Komaki H."/>
            <person name="Tamura T."/>
        </authorList>
    </citation>
    <scope>NUCLEOTIDE SEQUENCE</scope>
    <source>
        <strain evidence="15">NBRC 107569</strain>
    </source>
</reference>
<organism evidence="15 16">
    <name type="scientific">Sphaerimonospora thailandensis</name>
    <dbReference type="NCBI Taxonomy" id="795644"/>
    <lineage>
        <taxon>Bacteria</taxon>
        <taxon>Bacillati</taxon>
        <taxon>Actinomycetota</taxon>
        <taxon>Actinomycetes</taxon>
        <taxon>Streptosporangiales</taxon>
        <taxon>Streptosporangiaceae</taxon>
        <taxon>Sphaerimonospora</taxon>
    </lineage>
</organism>
<dbReference type="SMART" id="SM00304">
    <property type="entry name" value="HAMP"/>
    <property type="match status" value="1"/>
</dbReference>
<dbReference type="Gene3D" id="1.10.287.130">
    <property type="match status" value="1"/>
</dbReference>
<evidence type="ECO:0000256" key="9">
    <source>
        <dbReference type="ARBA" id="ARBA00023012"/>
    </source>
</evidence>
<dbReference type="InterPro" id="IPR036097">
    <property type="entry name" value="HisK_dim/P_sf"/>
</dbReference>
<evidence type="ECO:0000259" key="13">
    <source>
        <dbReference type="PROSITE" id="PS50109"/>
    </source>
</evidence>
<keyword evidence="10 12" id="KW-0472">Membrane</keyword>
<protein>
    <recommendedName>
        <fullName evidence="3">histidine kinase</fullName>
        <ecNumber evidence="3">2.7.13.3</ecNumber>
    </recommendedName>
</protein>
<dbReference type="EC" id="2.7.13.3" evidence="3"/>
<evidence type="ECO:0000313" key="15">
    <source>
        <dbReference type="EMBL" id="GIH68475.1"/>
    </source>
</evidence>
<evidence type="ECO:0000256" key="5">
    <source>
        <dbReference type="ARBA" id="ARBA00022679"/>
    </source>
</evidence>
<sequence length="477" mass="51900">MTGGRLLPRPRSIRARYTLIVAMLSVIVLTVIGVSLDFAIRNATQARVFQTTQHIAVDWLASMTPGRTPDRAPPAPDLLHRADLLQVTDSRGRVVAAPTTPAGTPPVSVTPPASAERVQNRTVCDPAHDRCVMVTAIRVPPQLDQQSAEPHYIYAGKTEPRIIATNRLEMLIGAGVLLVAAFSAWVTWWGVGRTLRPVAAIRARASQITPGDLSLRVPEPPRDDEIAQLARTANRTFAEIEETVGHQRQFAQIVSHELRSPVAGLRVRLEEALMYPDEVDPLDTIRTALSTTERLQSIIDEVLAYARVKNGVTALEPVDLIALVREEAGSRAYGPPVRMRADGELKVLGNRLQLVGVVNNLLANAQRHAETTVEVAVERRDGQAVVIVSDDGDGIAPEDRERVFEPFVRLADGRRRDPGGSGLGLAICRAIVRAHHGTLRVEDSPRGARFAVRLPLSHSDRPAAEPAGVARPVVPVR</sequence>
<dbReference type="InterPro" id="IPR003660">
    <property type="entry name" value="HAMP_dom"/>
</dbReference>
<keyword evidence="5" id="KW-0808">Transferase</keyword>
<dbReference type="InterPro" id="IPR036890">
    <property type="entry name" value="HATPase_C_sf"/>
</dbReference>
<dbReference type="PROSITE" id="PS50109">
    <property type="entry name" value="HIS_KIN"/>
    <property type="match status" value="1"/>
</dbReference>
<dbReference type="InterPro" id="IPR004358">
    <property type="entry name" value="Sig_transdc_His_kin-like_C"/>
</dbReference>
<evidence type="ECO:0000256" key="6">
    <source>
        <dbReference type="ARBA" id="ARBA00022692"/>
    </source>
</evidence>
<keyword evidence="7" id="KW-0418">Kinase</keyword>
<dbReference type="PRINTS" id="PR00344">
    <property type="entry name" value="BCTRLSENSOR"/>
</dbReference>
<comment type="catalytic activity">
    <reaction evidence="1">
        <text>ATP + protein L-histidine = ADP + protein N-phospho-L-histidine.</text>
        <dbReference type="EC" id="2.7.13.3"/>
    </reaction>
</comment>
<dbReference type="CDD" id="cd06225">
    <property type="entry name" value="HAMP"/>
    <property type="match status" value="1"/>
</dbReference>
<evidence type="ECO:0000313" key="16">
    <source>
        <dbReference type="Proteomes" id="UP000610966"/>
    </source>
</evidence>
<name>A0A8J3R639_9ACTN</name>
<dbReference type="AlphaFoldDB" id="A0A8J3R639"/>
<evidence type="ECO:0000256" key="10">
    <source>
        <dbReference type="ARBA" id="ARBA00023136"/>
    </source>
</evidence>
<dbReference type="RefSeq" id="WP_204011174.1">
    <property type="nucleotide sequence ID" value="NZ_BOOG01000008.1"/>
</dbReference>
<proteinExistence type="predicted"/>
<evidence type="ECO:0000256" key="8">
    <source>
        <dbReference type="ARBA" id="ARBA00022989"/>
    </source>
</evidence>
<keyword evidence="6 12" id="KW-0812">Transmembrane</keyword>
<evidence type="ECO:0000256" key="1">
    <source>
        <dbReference type="ARBA" id="ARBA00000085"/>
    </source>
</evidence>
<keyword evidence="9" id="KW-0902">Two-component regulatory system</keyword>
<gene>
    <name evidence="15" type="ORF">Mth01_07280</name>
</gene>
<dbReference type="PANTHER" id="PTHR45436:SF5">
    <property type="entry name" value="SENSOR HISTIDINE KINASE TRCS"/>
    <property type="match status" value="1"/>
</dbReference>
<dbReference type="InterPro" id="IPR003594">
    <property type="entry name" value="HATPase_dom"/>
</dbReference>
<dbReference type="GO" id="GO:0000155">
    <property type="term" value="F:phosphorelay sensor kinase activity"/>
    <property type="evidence" value="ECO:0007669"/>
    <property type="project" value="InterPro"/>
</dbReference>
<keyword evidence="16" id="KW-1185">Reference proteome</keyword>
<dbReference type="SUPFAM" id="SSF47384">
    <property type="entry name" value="Homodimeric domain of signal transducing histidine kinase"/>
    <property type="match status" value="1"/>
</dbReference>
<dbReference type="EMBL" id="BOOG01000008">
    <property type="protein sequence ID" value="GIH68475.1"/>
    <property type="molecule type" value="Genomic_DNA"/>
</dbReference>
<dbReference type="SUPFAM" id="SSF55874">
    <property type="entry name" value="ATPase domain of HSP90 chaperone/DNA topoisomerase II/histidine kinase"/>
    <property type="match status" value="1"/>
</dbReference>
<evidence type="ECO:0000256" key="11">
    <source>
        <dbReference type="SAM" id="MobiDB-lite"/>
    </source>
</evidence>
<dbReference type="InterPro" id="IPR050428">
    <property type="entry name" value="TCS_sensor_his_kinase"/>
</dbReference>
<dbReference type="PANTHER" id="PTHR45436">
    <property type="entry name" value="SENSOR HISTIDINE KINASE YKOH"/>
    <property type="match status" value="1"/>
</dbReference>
<feature type="transmembrane region" description="Helical" evidence="12">
    <location>
        <begin position="170"/>
        <end position="191"/>
    </location>
</feature>
<evidence type="ECO:0000256" key="4">
    <source>
        <dbReference type="ARBA" id="ARBA00022553"/>
    </source>
</evidence>
<feature type="domain" description="HAMP" evidence="14">
    <location>
        <begin position="192"/>
        <end position="245"/>
    </location>
</feature>
<dbReference type="InterPro" id="IPR005467">
    <property type="entry name" value="His_kinase_dom"/>
</dbReference>
<keyword evidence="8 12" id="KW-1133">Transmembrane helix</keyword>
<evidence type="ECO:0000256" key="7">
    <source>
        <dbReference type="ARBA" id="ARBA00022777"/>
    </source>
</evidence>
<dbReference type="GO" id="GO:0005886">
    <property type="term" value="C:plasma membrane"/>
    <property type="evidence" value="ECO:0007669"/>
    <property type="project" value="UniProtKB-SubCell"/>
</dbReference>